<dbReference type="FunFam" id="3.30.1460.20:FF:000008">
    <property type="entry name" value="Arp2/3 complex 34 kDa subunit"/>
    <property type="match status" value="1"/>
</dbReference>
<dbReference type="PANTHER" id="PTHR12058">
    <property type="entry name" value="ARP2/3 COMPLEX 34 KDA SUBUNIT"/>
    <property type="match status" value="1"/>
</dbReference>
<dbReference type="GO" id="GO:0030041">
    <property type="term" value="P:actin filament polymerization"/>
    <property type="evidence" value="ECO:0007669"/>
    <property type="project" value="InterPro"/>
</dbReference>
<dbReference type="Gene3D" id="3.30.1460.20">
    <property type="match status" value="2"/>
</dbReference>
<dbReference type="EMBL" id="JAQIZT010000010">
    <property type="protein sequence ID" value="KAJ6981472.1"/>
    <property type="molecule type" value="Genomic_DNA"/>
</dbReference>
<keyword evidence="6" id="KW-0206">Cytoskeleton</keyword>
<evidence type="ECO:0000256" key="4">
    <source>
        <dbReference type="ARBA" id="ARBA00022490"/>
    </source>
</evidence>
<evidence type="ECO:0000256" key="3">
    <source>
        <dbReference type="ARBA" id="ARBA00007192"/>
    </source>
</evidence>
<dbReference type="SUPFAM" id="SSF69645">
    <property type="entry name" value="Arp2/3 complex subunits"/>
    <property type="match status" value="2"/>
</dbReference>
<dbReference type="GO" id="GO:0005200">
    <property type="term" value="F:structural constituent of cytoskeleton"/>
    <property type="evidence" value="ECO:0007669"/>
    <property type="project" value="TreeGrafter"/>
</dbReference>
<gene>
    <name evidence="10" type="ORF">NC653_024764</name>
</gene>
<dbReference type="InterPro" id="IPR034666">
    <property type="entry name" value="ARPC2/4"/>
</dbReference>
<dbReference type="GO" id="GO:0034314">
    <property type="term" value="P:Arp2/3 complex-mediated actin nucleation"/>
    <property type="evidence" value="ECO:0007669"/>
    <property type="project" value="InterPro"/>
</dbReference>
<dbReference type="GO" id="GO:0005885">
    <property type="term" value="C:Arp2/3 protein complex"/>
    <property type="evidence" value="ECO:0007669"/>
    <property type="project" value="InterPro"/>
</dbReference>
<comment type="function">
    <text evidence="9">Functions as actin-binding component of the Arp2/3 complex which is involved in regulation of actin polymerization and together with an activating nucleation-promoting factor (NPF) mediates the formation of branched actin networks. Seems to contact the mother actin filament. Arp2/3 complex plays a critical role in the control of cell morphogenesis via the modulation of cell polarity development.</text>
</comment>
<dbReference type="FunFam" id="3.30.1460.20:FF:000006">
    <property type="entry name" value="Arp2/3 complex 34 kDa subunit"/>
    <property type="match status" value="1"/>
</dbReference>
<dbReference type="Proteomes" id="UP001164929">
    <property type="component" value="Chromosome 10"/>
</dbReference>
<sequence>MIIKLMQSFLRSKEKERKLMGGCGQVIHYAYFTNNEAEGWRNEKKVTMIWTKPFGFKVEHLSSFPPPCEAGLERGFFNMACFDRVSPALREILLKLYRAEKPVEIDHHLYEFGSVEYHVQSSAADPQHNYLSISTPLLSQGALLSFGLSSYTMQMVKQVCSDAVEIVEPAKEGYQLTLKLNFAKVPIGKDSEKVITQISSVQAVILSSQLKEMLRNVDSRDTSQGMNKPIKLVYHAREPFYVIRQPQKITAVFPMRFREHSDVIIATAFFQELMDVGSSEKWAKAPPCTWSPIPPPELRGEPLEDLSTNGGFVSFDISSRHVEGKKLDKTVWSLLNFYAYVKNHVKCTRGFIQRRMQKRLESLVEVLHEEKLEENGNVKKVKAHAESRYGGKLVRLSKPKNFKRRCRDLIRKIMQIRFRIKIHGFRHFRRRWLTIPKFSSPMGYTKLE</sequence>
<evidence type="ECO:0000256" key="5">
    <source>
        <dbReference type="ARBA" id="ARBA00023203"/>
    </source>
</evidence>
<dbReference type="GO" id="GO:0042995">
    <property type="term" value="C:cell projection"/>
    <property type="evidence" value="ECO:0007669"/>
    <property type="project" value="UniProtKB-SubCell"/>
</dbReference>
<keyword evidence="4" id="KW-0963">Cytoplasm</keyword>
<organism evidence="10 11">
    <name type="scientific">Populus alba x Populus x berolinensis</name>
    <dbReference type="NCBI Taxonomy" id="444605"/>
    <lineage>
        <taxon>Eukaryota</taxon>
        <taxon>Viridiplantae</taxon>
        <taxon>Streptophyta</taxon>
        <taxon>Embryophyta</taxon>
        <taxon>Tracheophyta</taxon>
        <taxon>Spermatophyta</taxon>
        <taxon>Magnoliopsida</taxon>
        <taxon>eudicotyledons</taxon>
        <taxon>Gunneridae</taxon>
        <taxon>Pentapetalae</taxon>
        <taxon>rosids</taxon>
        <taxon>fabids</taxon>
        <taxon>Malpighiales</taxon>
        <taxon>Salicaceae</taxon>
        <taxon>Saliceae</taxon>
        <taxon>Populus</taxon>
    </lineage>
</organism>
<keyword evidence="11" id="KW-1185">Reference proteome</keyword>
<name>A0AAD6Q790_9ROSI</name>
<evidence type="ECO:0000256" key="8">
    <source>
        <dbReference type="ARBA" id="ARBA00029755"/>
    </source>
</evidence>
<protein>
    <recommendedName>
        <fullName evidence="8">Arp2/3 complex 34 kDa subunit</fullName>
    </recommendedName>
</protein>
<evidence type="ECO:0000313" key="11">
    <source>
        <dbReference type="Proteomes" id="UP001164929"/>
    </source>
</evidence>
<evidence type="ECO:0000256" key="9">
    <source>
        <dbReference type="ARBA" id="ARBA00056923"/>
    </source>
</evidence>
<evidence type="ECO:0000256" key="1">
    <source>
        <dbReference type="ARBA" id="ARBA00004245"/>
    </source>
</evidence>
<dbReference type="InterPro" id="IPR007188">
    <property type="entry name" value="ARPC2"/>
</dbReference>
<evidence type="ECO:0000256" key="2">
    <source>
        <dbReference type="ARBA" id="ARBA00004316"/>
    </source>
</evidence>
<evidence type="ECO:0000313" key="10">
    <source>
        <dbReference type="EMBL" id="KAJ6981472.1"/>
    </source>
</evidence>
<keyword evidence="7" id="KW-0966">Cell projection</keyword>
<reference evidence="10" key="1">
    <citation type="journal article" date="2023" name="Mol. Ecol. Resour.">
        <title>Chromosome-level genome assembly of a triploid poplar Populus alba 'Berolinensis'.</title>
        <authorList>
            <person name="Chen S."/>
            <person name="Yu Y."/>
            <person name="Wang X."/>
            <person name="Wang S."/>
            <person name="Zhang T."/>
            <person name="Zhou Y."/>
            <person name="He R."/>
            <person name="Meng N."/>
            <person name="Wang Y."/>
            <person name="Liu W."/>
            <person name="Liu Z."/>
            <person name="Liu J."/>
            <person name="Guo Q."/>
            <person name="Huang H."/>
            <person name="Sederoff R.R."/>
            <person name="Wang G."/>
            <person name="Qu G."/>
            <person name="Chen S."/>
        </authorList>
    </citation>
    <scope>NUCLEOTIDE SEQUENCE</scope>
    <source>
        <strain evidence="10">SC-2020</strain>
    </source>
</reference>
<comment type="caution">
    <text evidence="10">The sequence shown here is derived from an EMBL/GenBank/DDBJ whole genome shotgun (WGS) entry which is preliminary data.</text>
</comment>
<comment type="similarity">
    <text evidence="3">Belongs to the ARPC2 family.</text>
</comment>
<dbReference type="PANTHER" id="PTHR12058:SF1">
    <property type="entry name" value="ACTIN-RELATED PROTEIN 2_3 COMPLEX SUBUNIT 2B"/>
    <property type="match status" value="1"/>
</dbReference>
<dbReference type="AlphaFoldDB" id="A0AAD6Q790"/>
<accession>A0AAD6Q790</accession>
<dbReference type="GO" id="GO:0051015">
    <property type="term" value="F:actin filament binding"/>
    <property type="evidence" value="ECO:0007669"/>
    <property type="project" value="TreeGrafter"/>
</dbReference>
<evidence type="ECO:0000256" key="6">
    <source>
        <dbReference type="ARBA" id="ARBA00023212"/>
    </source>
</evidence>
<proteinExistence type="inferred from homology"/>
<comment type="subcellular location">
    <subcellularLocation>
        <location evidence="2">Cell projection</location>
    </subcellularLocation>
    <subcellularLocation>
        <location evidence="1">Cytoplasm</location>
        <location evidence="1">Cytoskeleton</location>
    </subcellularLocation>
</comment>
<dbReference type="Pfam" id="PF04045">
    <property type="entry name" value="P34-Arc"/>
    <property type="match status" value="1"/>
</dbReference>
<evidence type="ECO:0000256" key="7">
    <source>
        <dbReference type="ARBA" id="ARBA00023273"/>
    </source>
</evidence>
<keyword evidence="5" id="KW-0009">Actin-binding</keyword>